<comment type="caution">
    <text evidence="3">The sequence shown here is derived from an EMBL/GenBank/DDBJ whole genome shotgun (WGS) entry which is preliminary data.</text>
</comment>
<keyword evidence="2" id="KW-0812">Transmembrane</keyword>
<keyword evidence="2" id="KW-1133">Transmembrane helix</keyword>
<evidence type="ECO:0000313" key="4">
    <source>
        <dbReference type="Proteomes" id="UP001501231"/>
    </source>
</evidence>
<feature type="compositionally biased region" description="Basic residues" evidence="1">
    <location>
        <begin position="299"/>
        <end position="310"/>
    </location>
</feature>
<evidence type="ECO:0000256" key="1">
    <source>
        <dbReference type="SAM" id="MobiDB-lite"/>
    </source>
</evidence>
<gene>
    <name evidence="3" type="ORF">GCM10010191_56110</name>
</gene>
<feature type="transmembrane region" description="Helical" evidence="2">
    <location>
        <begin position="184"/>
        <end position="202"/>
    </location>
</feature>
<protein>
    <recommendedName>
        <fullName evidence="5">Integral membrane protein</fullName>
    </recommendedName>
</protein>
<reference evidence="3 4" key="1">
    <citation type="journal article" date="2019" name="Int. J. Syst. Evol. Microbiol.">
        <title>The Global Catalogue of Microorganisms (GCM) 10K type strain sequencing project: providing services to taxonomists for standard genome sequencing and annotation.</title>
        <authorList>
            <consortium name="The Broad Institute Genomics Platform"/>
            <consortium name="The Broad Institute Genome Sequencing Center for Infectious Disease"/>
            <person name="Wu L."/>
            <person name="Ma J."/>
        </authorList>
    </citation>
    <scope>NUCLEOTIDE SEQUENCE [LARGE SCALE GENOMIC DNA]</scope>
    <source>
        <strain evidence="3 4">JCM 3325</strain>
    </source>
</reference>
<accession>A0ABN3JPN2</accession>
<name>A0ABN3JPN2_9ACTN</name>
<feature type="compositionally biased region" description="Basic residues" evidence="1">
    <location>
        <begin position="262"/>
        <end position="274"/>
    </location>
</feature>
<feature type="transmembrane region" description="Helical" evidence="2">
    <location>
        <begin position="15"/>
        <end position="35"/>
    </location>
</feature>
<dbReference type="EMBL" id="BAAARW010000020">
    <property type="protein sequence ID" value="GAA2434461.1"/>
    <property type="molecule type" value="Genomic_DNA"/>
</dbReference>
<feature type="transmembrane region" description="Helical" evidence="2">
    <location>
        <begin position="82"/>
        <end position="107"/>
    </location>
</feature>
<feature type="transmembrane region" description="Helical" evidence="2">
    <location>
        <begin position="158"/>
        <end position="177"/>
    </location>
</feature>
<feature type="region of interest" description="Disordered" evidence="1">
    <location>
        <begin position="262"/>
        <end position="317"/>
    </location>
</feature>
<keyword evidence="4" id="KW-1185">Reference proteome</keyword>
<proteinExistence type="predicted"/>
<dbReference type="Proteomes" id="UP001501231">
    <property type="component" value="Unassembled WGS sequence"/>
</dbReference>
<keyword evidence="2" id="KW-0472">Membrane</keyword>
<sequence length="317" mass="35491">MSDFFSVRVADTGRLPLFAFFVAFIITFVATRVNVRLIRANVSWWFRNVKAGDLHIHHVVFGVVLMLVGGVMGFAVPEDYQGFVVTAAVIFGVGSALVLDEFALILHLSDVYWTEKGRASVDAVFVAIAVTGLLLLGVRPVGFEGLRPDQDGSPPLPGAVYVASLIVNLALAVITVFKGKIWTGLAGLFLPLLLVIGAIRVARPGSPWARWQYAPGSRKARSAAWHEERFRRPLIRVKIWIQEFIAGRHDLIPPELLHRRPSTRRRVTRDRPARRTPFNPARRRTTGRERALRSAVRGRSPRRGTRTRKPRPQDDDD</sequence>
<evidence type="ECO:0000313" key="3">
    <source>
        <dbReference type="EMBL" id="GAA2434461.1"/>
    </source>
</evidence>
<feature type="transmembrane region" description="Helical" evidence="2">
    <location>
        <begin position="56"/>
        <end position="76"/>
    </location>
</feature>
<organism evidence="3 4">
    <name type="scientific">Actinomadura vinacea</name>
    <dbReference type="NCBI Taxonomy" id="115336"/>
    <lineage>
        <taxon>Bacteria</taxon>
        <taxon>Bacillati</taxon>
        <taxon>Actinomycetota</taxon>
        <taxon>Actinomycetes</taxon>
        <taxon>Streptosporangiales</taxon>
        <taxon>Thermomonosporaceae</taxon>
        <taxon>Actinomadura</taxon>
    </lineage>
</organism>
<evidence type="ECO:0000256" key="2">
    <source>
        <dbReference type="SAM" id="Phobius"/>
    </source>
</evidence>
<feature type="transmembrane region" description="Helical" evidence="2">
    <location>
        <begin position="119"/>
        <end position="138"/>
    </location>
</feature>
<evidence type="ECO:0008006" key="5">
    <source>
        <dbReference type="Google" id="ProtNLM"/>
    </source>
</evidence>